<comment type="caution">
    <text evidence="1">The sequence shown here is derived from an EMBL/GenBank/DDBJ whole genome shotgun (WGS) entry which is preliminary data.</text>
</comment>
<sequence>MLGDRHSGRSSVVSVLSGKPCPHHPGIQVTRWRAPEPGAVLEIWDVNSRSTLESLGQTFLAHAHGLVAVADAGREDSLLAAQRALHAAFVMIGPRPACLLLNQRSGDAPAACDLELPAGVAQHRIDAAKGDGVREAFAALARELAG</sequence>
<keyword evidence="2" id="KW-1185">Reference proteome</keyword>
<dbReference type="EMBL" id="JALNMH010000013">
    <property type="protein sequence ID" value="MCK7595016.1"/>
    <property type="molecule type" value="Genomic_DNA"/>
</dbReference>
<dbReference type="Gene3D" id="3.40.50.300">
    <property type="entry name" value="P-loop containing nucleotide triphosphate hydrolases"/>
    <property type="match status" value="1"/>
</dbReference>
<evidence type="ECO:0000313" key="2">
    <source>
        <dbReference type="Proteomes" id="UP001431449"/>
    </source>
</evidence>
<proteinExistence type="predicted"/>
<organism evidence="1 2">
    <name type="scientific">Pseudomarimonas salicorniae</name>
    <dbReference type="NCBI Taxonomy" id="2933270"/>
    <lineage>
        <taxon>Bacteria</taxon>
        <taxon>Pseudomonadati</taxon>
        <taxon>Pseudomonadota</taxon>
        <taxon>Gammaproteobacteria</taxon>
        <taxon>Lysobacterales</taxon>
        <taxon>Lysobacteraceae</taxon>
        <taxon>Pseudomarimonas</taxon>
    </lineage>
</organism>
<dbReference type="InterPro" id="IPR027417">
    <property type="entry name" value="P-loop_NTPase"/>
</dbReference>
<protein>
    <submittedName>
        <fullName evidence="1">Uncharacterized protein</fullName>
    </submittedName>
</protein>
<dbReference type="SUPFAM" id="SSF52540">
    <property type="entry name" value="P-loop containing nucleoside triphosphate hydrolases"/>
    <property type="match status" value="1"/>
</dbReference>
<accession>A0ABT0GKE0</accession>
<name>A0ABT0GKE0_9GAMM</name>
<dbReference type="RefSeq" id="WP_248210747.1">
    <property type="nucleotide sequence ID" value="NZ_JALNMH010000013.1"/>
</dbReference>
<reference evidence="1" key="1">
    <citation type="submission" date="2022-04" db="EMBL/GenBank/DDBJ databases">
        <title>Lysobacter sp. CAU 1642 isolated from sea sand.</title>
        <authorList>
            <person name="Kim W."/>
        </authorList>
    </citation>
    <scope>NUCLEOTIDE SEQUENCE</scope>
    <source>
        <strain evidence="1">CAU 1642</strain>
    </source>
</reference>
<dbReference type="Proteomes" id="UP001431449">
    <property type="component" value="Unassembled WGS sequence"/>
</dbReference>
<gene>
    <name evidence="1" type="ORF">M0G41_15205</name>
</gene>
<evidence type="ECO:0000313" key="1">
    <source>
        <dbReference type="EMBL" id="MCK7595016.1"/>
    </source>
</evidence>